<gene>
    <name evidence="1" type="ORF">PN838_06840</name>
</gene>
<keyword evidence="2" id="KW-1185">Reference proteome</keyword>
<evidence type="ECO:0000313" key="1">
    <source>
        <dbReference type="EMBL" id="MDC2888520.1"/>
    </source>
</evidence>
<reference evidence="1 2" key="1">
    <citation type="submission" date="2023-01" db="EMBL/GenBank/DDBJ databases">
        <title>Psychrosphaera sp. nov., isolated from marine algae.</title>
        <authorList>
            <person name="Bayburt H."/>
            <person name="Choi B.J."/>
            <person name="Kim J.M."/>
            <person name="Choi D.G."/>
            <person name="Jeon C.O."/>
        </authorList>
    </citation>
    <scope>NUCLEOTIDE SEQUENCE [LARGE SCALE GENOMIC DNA]</scope>
    <source>
        <strain evidence="1 2">G1-22</strain>
    </source>
</reference>
<evidence type="ECO:0000313" key="2">
    <source>
        <dbReference type="Proteomes" id="UP001528411"/>
    </source>
</evidence>
<dbReference type="EMBL" id="JAQOMS010000002">
    <property type="protein sequence ID" value="MDC2888520.1"/>
    <property type="molecule type" value="Genomic_DNA"/>
</dbReference>
<accession>A0ABT5FAF7</accession>
<dbReference type="RefSeq" id="WP_272180123.1">
    <property type="nucleotide sequence ID" value="NZ_JAQOMS010000002.1"/>
</dbReference>
<organism evidence="1 2">
    <name type="scientific">Psychrosphaera algicola</name>
    <dbReference type="NCBI Taxonomy" id="3023714"/>
    <lineage>
        <taxon>Bacteria</taxon>
        <taxon>Pseudomonadati</taxon>
        <taxon>Pseudomonadota</taxon>
        <taxon>Gammaproteobacteria</taxon>
        <taxon>Alteromonadales</taxon>
        <taxon>Pseudoalteromonadaceae</taxon>
        <taxon>Psychrosphaera</taxon>
    </lineage>
</organism>
<name>A0ABT5FAF7_9GAMM</name>
<comment type="caution">
    <text evidence="1">The sequence shown here is derived from an EMBL/GenBank/DDBJ whole genome shotgun (WGS) entry which is preliminary data.</text>
</comment>
<proteinExistence type="predicted"/>
<protein>
    <submittedName>
        <fullName evidence="1">Uncharacterized protein</fullName>
    </submittedName>
</protein>
<sequence length="56" mass="6491">MSQTPASYEVVIVNDVWVEKDDVRRGQAKIVHSEYQYNKVDFSGVPCLEQPIFIDF</sequence>
<dbReference type="Proteomes" id="UP001528411">
    <property type="component" value="Unassembled WGS sequence"/>
</dbReference>